<dbReference type="InterPro" id="IPR016181">
    <property type="entry name" value="Acyl_CoA_acyltransferase"/>
</dbReference>
<dbReference type="Proteomes" id="UP000825008">
    <property type="component" value="Chromosome"/>
</dbReference>
<dbReference type="Gene3D" id="3.40.630.30">
    <property type="match status" value="1"/>
</dbReference>
<name>A0A9X7WIU6_9MYCO</name>
<dbReference type="RefSeq" id="WP_220695451.1">
    <property type="nucleotide sequence ID" value="NZ_CP080997.1"/>
</dbReference>
<dbReference type="InterPro" id="IPR056934">
    <property type="entry name" value="SH3_Rv0428c"/>
</dbReference>
<evidence type="ECO:0000313" key="2">
    <source>
        <dbReference type="EMBL" id="QZA08204.1"/>
    </source>
</evidence>
<dbReference type="EMBL" id="CP080997">
    <property type="protein sequence ID" value="QZA08204.1"/>
    <property type="molecule type" value="Genomic_DNA"/>
</dbReference>
<dbReference type="Pfam" id="PF24551">
    <property type="entry name" value="SH3_Rv0428c"/>
    <property type="match status" value="1"/>
</dbReference>
<sequence length="328" mass="34789">MSQPPELPAIGVRVSLRYLRPPGSEPPMGDVIGHLVQAGPLVRVRSADGLTHECRHADVLYVRRLTDRPVKNSTIRSVEHAAALAWPGSEHRWLDGWMLRAGPGADPAANSAVPLDMFAHANTIPAITDWYAQRGLPPYLAVPERLLRLPEDIPTRYETRTLVSEVTAGPAPGDVLTAAEPDADWLAVFGQDVPVEVLTAVVDGAVVFASIPGVAVGRGTVTEGPDGTRWLGLTAVRVVADRSRQGHGRAICAALQAWGADRGATRGYAQVSTGGSASLDEGEARLGPPFRPADAAAFEFFEAVGFAGQHRTRYLDARSLSGGSPPSN</sequence>
<dbReference type="InterPro" id="IPR000182">
    <property type="entry name" value="GNAT_dom"/>
</dbReference>
<feature type="domain" description="N-acetyltransferase" evidence="1">
    <location>
        <begin position="161"/>
        <end position="321"/>
    </location>
</feature>
<dbReference type="PROSITE" id="PS51186">
    <property type="entry name" value="GNAT"/>
    <property type="match status" value="1"/>
</dbReference>
<dbReference type="InterPro" id="IPR056935">
    <property type="entry name" value="Rv0428c-like_C"/>
</dbReference>
<dbReference type="KEGG" id="mher:K3U94_02345"/>
<dbReference type="Pfam" id="PF24553">
    <property type="entry name" value="Rv0428c_C"/>
    <property type="match status" value="1"/>
</dbReference>
<protein>
    <submittedName>
        <fullName evidence="2">GNAT family N-acetyltransferase</fullName>
    </submittedName>
</protein>
<evidence type="ECO:0000313" key="3">
    <source>
        <dbReference type="Proteomes" id="UP000825008"/>
    </source>
</evidence>
<accession>A0A9X7WIU6</accession>
<dbReference type="AlphaFoldDB" id="A0A9X7WIU6"/>
<evidence type="ECO:0000259" key="1">
    <source>
        <dbReference type="PROSITE" id="PS51186"/>
    </source>
</evidence>
<reference evidence="2" key="1">
    <citation type="submission" date="2021-08" db="EMBL/GenBank/DDBJ databases">
        <title>Whole genome sequencing of non-tuberculosis mycobacteria type-strains.</title>
        <authorList>
            <person name="Igarashi Y."/>
            <person name="Osugi A."/>
            <person name="Mitarai S."/>
        </authorList>
    </citation>
    <scope>NUCLEOTIDE SEQUENCE</scope>
    <source>
        <strain evidence="2">JCM 30995</strain>
    </source>
</reference>
<dbReference type="SUPFAM" id="SSF55729">
    <property type="entry name" value="Acyl-CoA N-acyltransferases (Nat)"/>
    <property type="match status" value="1"/>
</dbReference>
<organism evidence="2 3">
    <name type="scientific">Mycolicibacter heraklionensis</name>
    <dbReference type="NCBI Taxonomy" id="512402"/>
    <lineage>
        <taxon>Bacteria</taxon>
        <taxon>Bacillati</taxon>
        <taxon>Actinomycetota</taxon>
        <taxon>Actinomycetes</taxon>
        <taxon>Mycobacteriales</taxon>
        <taxon>Mycobacteriaceae</taxon>
        <taxon>Mycolicibacter</taxon>
    </lineage>
</organism>
<proteinExistence type="predicted"/>
<dbReference type="GO" id="GO:0016747">
    <property type="term" value="F:acyltransferase activity, transferring groups other than amino-acyl groups"/>
    <property type="evidence" value="ECO:0007669"/>
    <property type="project" value="InterPro"/>
</dbReference>
<gene>
    <name evidence="2" type="ORF">K3U94_02345</name>
</gene>